<dbReference type="Gene3D" id="3.40.190.10">
    <property type="entry name" value="Periplasmic binding protein-like II"/>
    <property type="match status" value="2"/>
</dbReference>
<dbReference type="Proteomes" id="UP000189177">
    <property type="component" value="Unassembled WGS sequence"/>
</dbReference>
<dbReference type="OrthoDB" id="5783716at2"/>
<name>A0A1V2ZV67_9GAMM</name>
<keyword evidence="1" id="KW-0732">Signal</keyword>
<feature type="signal peptide" evidence="1">
    <location>
        <begin position="1"/>
        <end position="28"/>
    </location>
</feature>
<dbReference type="PANTHER" id="PTHR30024:SF17">
    <property type="entry name" value="SOLUTE-BINDING PROTEIN FAMILY 3_N-TERMINAL DOMAIN-CONTAINING PROTEIN"/>
    <property type="match status" value="1"/>
</dbReference>
<dbReference type="RefSeq" id="WP_077244911.1">
    <property type="nucleotide sequence ID" value="NZ_MUZR01000070.1"/>
</dbReference>
<feature type="chain" id="PRO_5012234497" description="Phosphate/phosphite/phosphonate ABC transporter substrate-binding protein" evidence="1">
    <location>
        <begin position="29"/>
        <end position="310"/>
    </location>
</feature>
<keyword evidence="3" id="KW-1185">Reference proteome</keyword>
<gene>
    <name evidence="2" type="ORF">B1A74_13315</name>
</gene>
<proteinExistence type="predicted"/>
<dbReference type="SUPFAM" id="SSF53850">
    <property type="entry name" value="Periplasmic binding protein-like II"/>
    <property type="match status" value="1"/>
</dbReference>
<evidence type="ECO:0000313" key="3">
    <source>
        <dbReference type="Proteomes" id="UP000189177"/>
    </source>
</evidence>
<evidence type="ECO:0000313" key="2">
    <source>
        <dbReference type="EMBL" id="OOC08989.1"/>
    </source>
</evidence>
<sequence length="310" mass="33846">MPGRTNLPLILTLVLLLGTMAAALPAAAQTAEGPAADADPVTLGILPFASPKTLFQRYAPLRDWLAQTLDREVRIETARNFEIFLGRTDAGRYDLVLTGSHLARRARTHGDYRPLVAATHRLSARIVTPIDSPIDSVQDLAGQTIAAPPRLSMGTVAVRYLLDLPLADNPPEYIYYSHHETALDALQRGLADAAIMVVDDEAGSARPETRDPDRERLISLRDGQLVRMLMRTPRFPGAVILAREDRLPSTVDLAGQLTALSDTPEGRERLNRMGHRGFARFDTDAIPDIMPLPDPGFVLPDSGEPAATDR</sequence>
<accession>A0A1V2ZV67</accession>
<protein>
    <recommendedName>
        <fullName evidence="4">Phosphate/phosphite/phosphonate ABC transporter substrate-binding protein</fullName>
    </recommendedName>
</protein>
<dbReference type="EMBL" id="MUZR01000070">
    <property type="protein sequence ID" value="OOC08989.1"/>
    <property type="molecule type" value="Genomic_DNA"/>
</dbReference>
<dbReference type="PANTHER" id="PTHR30024">
    <property type="entry name" value="ALIPHATIC SULFONATES-BINDING PROTEIN-RELATED"/>
    <property type="match status" value="1"/>
</dbReference>
<reference evidence="2 3" key="1">
    <citation type="submission" date="2017-02" db="EMBL/GenBank/DDBJ databases">
        <title>Genomic diversity within the haloalkaliphilic genus Thioalkalivibrio.</title>
        <authorList>
            <person name="Ahn A.-C."/>
            <person name="Meier-Kolthoff J."/>
            <person name="Overmars L."/>
            <person name="Richter M."/>
            <person name="Woyke T."/>
            <person name="Sorokin D.Y."/>
            <person name="Muyzer G."/>
        </authorList>
    </citation>
    <scope>NUCLEOTIDE SEQUENCE [LARGE SCALE GENOMIC DNA]</scope>
    <source>
        <strain evidence="2 3">HL17</strain>
    </source>
</reference>
<dbReference type="STRING" id="252474.B1A74_13315"/>
<dbReference type="Pfam" id="PF12974">
    <property type="entry name" value="Phosphonate-bd"/>
    <property type="match status" value="1"/>
</dbReference>
<evidence type="ECO:0000256" key="1">
    <source>
        <dbReference type="SAM" id="SignalP"/>
    </source>
</evidence>
<evidence type="ECO:0008006" key="4">
    <source>
        <dbReference type="Google" id="ProtNLM"/>
    </source>
</evidence>
<organism evidence="2 3">
    <name type="scientific">Thioalkalivibrio halophilus</name>
    <dbReference type="NCBI Taxonomy" id="252474"/>
    <lineage>
        <taxon>Bacteria</taxon>
        <taxon>Pseudomonadati</taxon>
        <taxon>Pseudomonadota</taxon>
        <taxon>Gammaproteobacteria</taxon>
        <taxon>Chromatiales</taxon>
        <taxon>Ectothiorhodospiraceae</taxon>
        <taxon>Thioalkalivibrio</taxon>
    </lineage>
</organism>
<dbReference type="AlphaFoldDB" id="A0A1V2ZV67"/>
<comment type="caution">
    <text evidence="2">The sequence shown here is derived from an EMBL/GenBank/DDBJ whole genome shotgun (WGS) entry which is preliminary data.</text>
</comment>